<keyword evidence="13" id="KW-1185">Reference proteome</keyword>
<evidence type="ECO:0000256" key="11">
    <source>
        <dbReference type="SAM" id="MobiDB-lite"/>
    </source>
</evidence>
<comment type="similarity">
    <text evidence="10">Belongs to the glycosyltransferase 14 family.</text>
</comment>
<evidence type="ECO:0000256" key="1">
    <source>
        <dbReference type="ARBA" id="ARBA00004606"/>
    </source>
</evidence>
<keyword evidence="6" id="KW-0735">Signal-anchor</keyword>
<feature type="compositionally biased region" description="Polar residues" evidence="11">
    <location>
        <begin position="1"/>
        <end position="13"/>
    </location>
</feature>
<evidence type="ECO:0000256" key="10">
    <source>
        <dbReference type="ARBA" id="ARBA00038150"/>
    </source>
</evidence>
<dbReference type="PANTHER" id="PTHR19297">
    <property type="entry name" value="GLYCOSYLTRANSFERASE 14 FAMILY MEMBER"/>
    <property type="match status" value="1"/>
</dbReference>
<dbReference type="Proteomes" id="UP000005408">
    <property type="component" value="Unassembled WGS sequence"/>
</dbReference>
<keyword evidence="9" id="KW-0325">Glycoprotein</keyword>
<dbReference type="GO" id="GO:0008375">
    <property type="term" value="F:acetylglucosaminyltransferase activity"/>
    <property type="evidence" value="ECO:0007669"/>
    <property type="project" value="TreeGrafter"/>
</dbReference>
<evidence type="ECO:0000313" key="12">
    <source>
        <dbReference type="EnsemblMetazoa" id="G33724.1:cds"/>
    </source>
</evidence>
<comment type="subcellular location">
    <subcellularLocation>
        <location evidence="1">Membrane</location>
        <topology evidence="1">Single-pass type II membrane protein</topology>
    </subcellularLocation>
</comment>
<feature type="region of interest" description="Disordered" evidence="11">
    <location>
        <begin position="1"/>
        <end position="22"/>
    </location>
</feature>
<reference evidence="12" key="1">
    <citation type="submission" date="2022-08" db="UniProtKB">
        <authorList>
            <consortium name="EnsemblMetazoa"/>
        </authorList>
    </citation>
    <scope>IDENTIFICATION</scope>
    <source>
        <strain evidence="12">05x7-T-G4-1.051#20</strain>
    </source>
</reference>
<keyword evidence="3" id="KW-0328">Glycosyltransferase</keyword>
<sequence length="438" mass="50629">MAGDSVFNTNNHGPTGAKQSRKADDLFLQRSVQLFDNGPQFDASFSPLYHKQPQTPTFGHTPQKYFGSERVVPNVDCGLLFEQNDKEIKKVREMNVSYESQSFCQQTKACENFIKTKGYVMDSLSEEERNFPIAYSILVYKSPEQFEILLRSIYRPQNSYCVHVDGKTIGNVFNEFFCIVRCFPNVKMASKRIEVNWGKISVLLPDITCMKDLLSIPKWKYFINLTGQEFPLRTNYELVKILQMFNGSNDGEGTIKRANKERWNITEKPPHTIQPVKGSVHVTLNRKVVEYVINHDVAADFLTWVNKTSIPDETFFASLIHNPQLGIPGSFKGDLETDVGVRKPFLSRFVNWEGLSNRPQCHGKYVRSVCVFGVGDLSLLARRPEFFTNKFHTDYQEAALHCMDQLIYNRTRDEYYQRLGFDLQYYEKLPHIRNIIDV</sequence>
<evidence type="ECO:0000256" key="9">
    <source>
        <dbReference type="ARBA" id="ARBA00023180"/>
    </source>
</evidence>
<protein>
    <recommendedName>
        <fullName evidence="14">Beta-1,3-galactosyl-O-glycosyl-glycoprotein beta-1,6-N-acetylglucosaminyltransferase</fullName>
    </recommendedName>
</protein>
<proteinExistence type="inferred from homology"/>
<evidence type="ECO:0008006" key="14">
    <source>
        <dbReference type="Google" id="ProtNLM"/>
    </source>
</evidence>
<evidence type="ECO:0000256" key="4">
    <source>
        <dbReference type="ARBA" id="ARBA00022679"/>
    </source>
</evidence>
<accession>A0A8W8MLJ0</accession>
<keyword evidence="4" id="KW-0808">Transferase</keyword>
<evidence type="ECO:0000256" key="6">
    <source>
        <dbReference type="ARBA" id="ARBA00022968"/>
    </source>
</evidence>
<evidence type="ECO:0000313" key="13">
    <source>
        <dbReference type="Proteomes" id="UP000005408"/>
    </source>
</evidence>
<comment type="pathway">
    <text evidence="2">Protein modification; protein glycosylation.</text>
</comment>
<keyword evidence="8" id="KW-0472">Membrane</keyword>
<dbReference type="EnsemblMetazoa" id="G33724.1">
    <property type="protein sequence ID" value="G33724.1:cds"/>
    <property type="gene ID" value="G33724"/>
</dbReference>
<dbReference type="PANTHER" id="PTHR19297:SF191">
    <property type="entry name" value="PROTEIN XYLOSYLTRANSFERASE"/>
    <property type="match status" value="1"/>
</dbReference>
<dbReference type="AlphaFoldDB" id="A0A8W8MLJ0"/>
<dbReference type="GO" id="GO:0016020">
    <property type="term" value="C:membrane"/>
    <property type="evidence" value="ECO:0007669"/>
    <property type="project" value="UniProtKB-SubCell"/>
</dbReference>
<name>A0A8W8MLJ0_MAGGI</name>
<dbReference type="Pfam" id="PF02485">
    <property type="entry name" value="Branch"/>
    <property type="match status" value="1"/>
</dbReference>
<evidence type="ECO:0000256" key="5">
    <source>
        <dbReference type="ARBA" id="ARBA00022692"/>
    </source>
</evidence>
<evidence type="ECO:0000256" key="3">
    <source>
        <dbReference type="ARBA" id="ARBA00022676"/>
    </source>
</evidence>
<evidence type="ECO:0000256" key="2">
    <source>
        <dbReference type="ARBA" id="ARBA00004922"/>
    </source>
</evidence>
<organism evidence="12 13">
    <name type="scientific">Magallana gigas</name>
    <name type="common">Pacific oyster</name>
    <name type="synonym">Crassostrea gigas</name>
    <dbReference type="NCBI Taxonomy" id="29159"/>
    <lineage>
        <taxon>Eukaryota</taxon>
        <taxon>Metazoa</taxon>
        <taxon>Spiralia</taxon>
        <taxon>Lophotrochozoa</taxon>
        <taxon>Mollusca</taxon>
        <taxon>Bivalvia</taxon>
        <taxon>Autobranchia</taxon>
        <taxon>Pteriomorphia</taxon>
        <taxon>Ostreida</taxon>
        <taxon>Ostreoidea</taxon>
        <taxon>Ostreidae</taxon>
        <taxon>Magallana</taxon>
    </lineage>
</organism>
<evidence type="ECO:0000256" key="7">
    <source>
        <dbReference type="ARBA" id="ARBA00022989"/>
    </source>
</evidence>
<keyword evidence="5" id="KW-0812">Transmembrane</keyword>
<dbReference type="InterPro" id="IPR003406">
    <property type="entry name" value="Glyco_trans_14"/>
</dbReference>
<evidence type="ECO:0000256" key="8">
    <source>
        <dbReference type="ARBA" id="ARBA00023136"/>
    </source>
</evidence>
<keyword evidence="7" id="KW-1133">Transmembrane helix</keyword>